<dbReference type="AlphaFoldDB" id="A0A5F8G429"/>
<dbReference type="GO" id="GO:0016705">
    <property type="term" value="F:oxidoreductase activity, acting on paired donors, with incorporation or reduction of molecular oxygen"/>
    <property type="evidence" value="ECO:0007669"/>
    <property type="project" value="InterPro"/>
</dbReference>
<reference evidence="2" key="1">
    <citation type="journal article" date="2007" name="Nature">
        <title>Genome of the marsupial Monodelphis domestica reveals innovation in non-coding sequences.</title>
        <authorList>
            <person name="Mikkelsen T.S."/>
            <person name="Wakefield M.J."/>
            <person name="Aken B."/>
            <person name="Amemiya C.T."/>
            <person name="Chang J.L."/>
            <person name="Duke S."/>
            <person name="Garber M."/>
            <person name="Gentles A.J."/>
            <person name="Goodstadt L."/>
            <person name="Heger A."/>
            <person name="Jurka J."/>
            <person name="Kamal M."/>
            <person name="Mauceli E."/>
            <person name="Searle S.M."/>
            <person name="Sharpe T."/>
            <person name="Baker M.L."/>
            <person name="Batzer M.A."/>
            <person name="Benos P.V."/>
            <person name="Belov K."/>
            <person name="Clamp M."/>
            <person name="Cook A."/>
            <person name="Cuff J."/>
            <person name="Das R."/>
            <person name="Davidow L."/>
            <person name="Deakin J.E."/>
            <person name="Fazzari M.J."/>
            <person name="Glass J.L."/>
            <person name="Grabherr M."/>
            <person name="Greally J.M."/>
            <person name="Gu W."/>
            <person name="Hore T.A."/>
            <person name="Huttley G.A."/>
            <person name="Kleber M."/>
            <person name="Jirtle R.L."/>
            <person name="Koina E."/>
            <person name="Lee J.T."/>
            <person name="Mahony S."/>
            <person name="Marra M.A."/>
            <person name="Miller R.D."/>
            <person name="Nicholls R.D."/>
            <person name="Oda M."/>
            <person name="Papenfuss A.T."/>
            <person name="Parra Z.E."/>
            <person name="Pollock D.D."/>
            <person name="Ray D.A."/>
            <person name="Schein J.E."/>
            <person name="Speed T.P."/>
            <person name="Thompson K."/>
            <person name="VandeBerg J.L."/>
            <person name="Wade C.M."/>
            <person name="Walker J.A."/>
            <person name="Waters P.D."/>
            <person name="Webber C."/>
            <person name="Weidman J.R."/>
            <person name="Xie X."/>
            <person name="Zody M.C."/>
            <person name="Baldwin J."/>
            <person name="Abdouelleil A."/>
            <person name="Abdulkadir J."/>
            <person name="Abebe A."/>
            <person name="Abera B."/>
            <person name="Abreu J."/>
            <person name="Acer S.C."/>
            <person name="Aftuck L."/>
            <person name="Alexander A."/>
            <person name="An P."/>
            <person name="Anderson E."/>
            <person name="Anderson S."/>
            <person name="Arachi H."/>
            <person name="Azer M."/>
            <person name="Bachantsang P."/>
            <person name="Barry A."/>
            <person name="Bayul T."/>
            <person name="Berlin A."/>
            <person name="Bessette D."/>
            <person name="Bloom T."/>
            <person name="Bloom T."/>
            <person name="Boguslavskiy L."/>
            <person name="Bonnet C."/>
            <person name="Boukhgalter B."/>
            <person name="Bourzgui I."/>
            <person name="Brown A."/>
            <person name="Cahill P."/>
            <person name="Channer S."/>
            <person name="Cheshatsang Y."/>
            <person name="Chuda L."/>
            <person name="Citroen M."/>
            <person name="Collymore A."/>
            <person name="Cooke P."/>
            <person name="Costello M."/>
            <person name="D'Aco K."/>
            <person name="Daza R."/>
            <person name="De Haan G."/>
            <person name="DeGray S."/>
            <person name="DeMaso C."/>
            <person name="Dhargay N."/>
            <person name="Dooley K."/>
            <person name="Dooley E."/>
            <person name="Doricent M."/>
            <person name="Dorje P."/>
            <person name="Dorjee K."/>
            <person name="Dupes A."/>
            <person name="Elong R."/>
            <person name="Falk J."/>
            <person name="Farina A."/>
            <person name="Faro S."/>
            <person name="Ferguson D."/>
            <person name="Fisher S."/>
            <person name="Foley C.D."/>
            <person name="Franke A."/>
            <person name="Friedrich D."/>
            <person name="Gadbois L."/>
            <person name="Gearin G."/>
            <person name="Gearin C.R."/>
            <person name="Giannoukos G."/>
            <person name="Goode T."/>
            <person name="Graham J."/>
            <person name="Grandbois E."/>
            <person name="Grewal S."/>
            <person name="Gyaltsen K."/>
            <person name="Hafez N."/>
            <person name="Hagos B."/>
            <person name="Hall J."/>
            <person name="Henson C."/>
            <person name="Hollinger A."/>
            <person name="Honan T."/>
            <person name="Huard M.D."/>
            <person name="Hughes L."/>
            <person name="Hurhula B."/>
            <person name="Husby M.E."/>
            <person name="Kamat A."/>
            <person name="Kanga B."/>
            <person name="Kashin S."/>
            <person name="Khazanovich D."/>
            <person name="Kisner P."/>
            <person name="Lance K."/>
            <person name="Lara M."/>
            <person name="Lee W."/>
            <person name="Lennon N."/>
            <person name="Letendre F."/>
            <person name="LeVine R."/>
            <person name="Lipovsky A."/>
            <person name="Liu X."/>
            <person name="Liu J."/>
            <person name="Liu S."/>
            <person name="Lokyitsang T."/>
            <person name="Lokyitsang Y."/>
            <person name="Lubonja R."/>
            <person name="Lui A."/>
            <person name="MacDonald P."/>
            <person name="Magnisalis V."/>
            <person name="Maru K."/>
            <person name="Matthews C."/>
            <person name="McCusker W."/>
            <person name="McDonough S."/>
            <person name="Mehta T."/>
            <person name="Meldrim J."/>
            <person name="Meneus L."/>
            <person name="Mihai O."/>
            <person name="Mihalev A."/>
            <person name="Mihova T."/>
            <person name="Mittelman R."/>
            <person name="Mlenga V."/>
            <person name="Montmayeur A."/>
            <person name="Mulrain L."/>
            <person name="Navidi A."/>
            <person name="Naylor J."/>
            <person name="Negash T."/>
            <person name="Nguyen T."/>
            <person name="Nguyen N."/>
            <person name="Nicol R."/>
            <person name="Norbu C."/>
            <person name="Norbu N."/>
            <person name="Novod N."/>
            <person name="O'Neill B."/>
            <person name="Osman S."/>
            <person name="Markiewicz E."/>
            <person name="Oyono O.L."/>
            <person name="Patti C."/>
            <person name="Phunkhang P."/>
            <person name="Pierre F."/>
            <person name="Priest M."/>
            <person name="Raghuraman S."/>
            <person name="Rege F."/>
            <person name="Reyes R."/>
            <person name="Rise C."/>
            <person name="Rogov P."/>
            <person name="Ross K."/>
            <person name="Ryan E."/>
            <person name="Settipalli S."/>
            <person name="Shea T."/>
            <person name="Sherpa N."/>
            <person name="Shi L."/>
            <person name="Shih D."/>
            <person name="Sparrow T."/>
            <person name="Spaulding J."/>
            <person name="Stalker J."/>
            <person name="Stange-Thomann N."/>
            <person name="Stavropoulos S."/>
            <person name="Stone C."/>
            <person name="Strader C."/>
            <person name="Tesfaye S."/>
            <person name="Thomson T."/>
            <person name="Thoulutsang Y."/>
            <person name="Thoulutsang D."/>
            <person name="Topham K."/>
            <person name="Topping I."/>
            <person name="Tsamla T."/>
            <person name="Vassiliev H."/>
            <person name="Vo A."/>
            <person name="Wangchuk T."/>
            <person name="Wangdi T."/>
            <person name="Weiand M."/>
            <person name="Wilkinson J."/>
            <person name="Wilson A."/>
            <person name="Yadav S."/>
            <person name="Young G."/>
            <person name="Yu Q."/>
            <person name="Zembek L."/>
            <person name="Zhong D."/>
            <person name="Zimmer A."/>
            <person name="Zwirko Z."/>
            <person name="Jaffe D.B."/>
            <person name="Alvarez P."/>
            <person name="Brockman W."/>
            <person name="Butler J."/>
            <person name="Chin C."/>
            <person name="Gnerre S."/>
            <person name="MacCallum I."/>
            <person name="Graves J.A."/>
            <person name="Ponting C.P."/>
            <person name="Breen M."/>
            <person name="Samollow P.B."/>
            <person name="Lander E.S."/>
            <person name="Lindblad-Toh K."/>
        </authorList>
    </citation>
    <scope>NUCLEOTIDE SEQUENCE [LARGE SCALE GENOMIC DNA]</scope>
</reference>
<reference evidence="2" key="3">
    <citation type="submission" date="2025-09" db="UniProtKB">
        <authorList>
            <consortium name="Ensembl"/>
        </authorList>
    </citation>
    <scope>IDENTIFICATION</scope>
</reference>
<evidence type="ECO:0000313" key="2">
    <source>
        <dbReference type="Ensembl" id="ENSMODP00000042216.1"/>
    </source>
</evidence>
<reference evidence="2" key="2">
    <citation type="submission" date="2025-08" db="UniProtKB">
        <authorList>
            <consortium name="Ensembl"/>
        </authorList>
    </citation>
    <scope>IDENTIFICATION</scope>
</reference>
<dbReference type="GO" id="GO:0004497">
    <property type="term" value="F:monooxygenase activity"/>
    <property type="evidence" value="ECO:0007669"/>
    <property type="project" value="InterPro"/>
</dbReference>
<dbReference type="InterPro" id="IPR036396">
    <property type="entry name" value="Cyt_P450_sf"/>
</dbReference>
<dbReference type="GO" id="GO:0020037">
    <property type="term" value="F:heme binding"/>
    <property type="evidence" value="ECO:0007669"/>
    <property type="project" value="InterPro"/>
</dbReference>
<evidence type="ECO:0000256" key="1">
    <source>
        <dbReference type="SAM" id="Phobius"/>
    </source>
</evidence>
<keyword evidence="3" id="KW-1185">Reference proteome</keyword>
<dbReference type="GeneTree" id="ENSGT00940000163402"/>
<dbReference type="STRING" id="13616.ENSMODP00000042216"/>
<dbReference type="Ensembl" id="ENSMODT00000062047.1">
    <property type="protein sequence ID" value="ENSMODP00000042216.1"/>
    <property type="gene ID" value="ENSMODG00000043087.1"/>
</dbReference>
<keyword evidence="1" id="KW-0472">Membrane</keyword>
<proteinExistence type="predicted"/>
<organism evidence="2 3">
    <name type="scientific">Monodelphis domestica</name>
    <name type="common">Gray short-tailed opossum</name>
    <dbReference type="NCBI Taxonomy" id="13616"/>
    <lineage>
        <taxon>Eukaryota</taxon>
        <taxon>Metazoa</taxon>
        <taxon>Chordata</taxon>
        <taxon>Craniata</taxon>
        <taxon>Vertebrata</taxon>
        <taxon>Euteleostomi</taxon>
        <taxon>Mammalia</taxon>
        <taxon>Metatheria</taxon>
        <taxon>Didelphimorphia</taxon>
        <taxon>Didelphidae</taxon>
        <taxon>Monodelphis</taxon>
    </lineage>
</organism>
<evidence type="ECO:0000313" key="3">
    <source>
        <dbReference type="Proteomes" id="UP000002280"/>
    </source>
</evidence>
<dbReference type="OMA" id="PADCKGH"/>
<dbReference type="GO" id="GO:0005506">
    <property type="term" value="F:iron ion binding"/>
    <property type="evidence" value="ECO:0007669"/>
    <property type="project" value="InterPro"/>
</dbReference>
<name>A0A5F8G429_MONDO</name>
<keyword evidence="1" id="KW-0812">Transmembrane</keyword>
<dbReference type="Gene3D" id="1.10.630.10">
    <property type="entry name" value="Cytochrome P450"/>
    <property type="match status" value="1"/>
</dbReference>
<dbReference type="SUPFAM" id="SSF48264">
    <property type="entry name" value="Cytochrome P450"/>
    <property type="match status" value="1"/>
</dbReference>
<sequence length="84" mass="9427">FPFFFFLGSPWGLTTTVLLTCVLFLIFLSLWNHGTKKGKLPPGPTPLPIFGNLLQFDFKNMASTFSEVKGMDLKFGSKLLILWG</sequence>
<protein>
    <submittedName>
        <fullName evidence="2">Uncharacterized protein</fullName>
    </submittedName>
</protein>
<dbReference type="InParanoid" id="A0A5F8G429"/>
<keyword evidence="1" id="KW-1133">Transmembrane helix</keyword>
<accession>A0A5F8G429</accession>
<feature type="transmembrane region" description="Helical" evidence="1">
    <location>
        <begin position="12"/>
        <end position="31"/>
    </location>
</feature>
<dbReference type="Proteomes" id="UP000002280">
    <property type="component" value="Unplaced"/>
</dbReference>
<dbReference type="Bgee" id="ENSMODG00000043087">
    <property type="expression patterns" value="Expressed in liver"/>
</dbReference>